<accession>A0A9J5WTE8</accession>
<organism evidence="8 9">
    <name type="scientific">Solanum commersonii</name>
    <name type="common">Commerson's wild potato</name>
    <name type="synonym">Commerson's nightshade</name>
    <dbReference type="NCBI Taxonomy" id="4109"/>
    <lineage>
        <taxon>Eukaryota</taxon>
        <taxon>Viridiplantae</taxon>
        <taxon>Streptophyta</taxon>
        <taxon>Embryophyta</taxon>
        <taxon>Tracheophyta</taxon>
        <taxon>Spermatophyta</taxon>
        <taxon>Magnoliopsida</taxon>
        <taxon>eudicotyledons</taxon>
        <taxon>Gunneridae</taxon>
        <taxon>Pentapetalae</taxon>
        <taxon>asterids</taxon>
        <taxon>lamiids</taxon>
        <taxon>Solanales</taxon>
        <taxon>Solanaceae</taxon>
        <taxon>Solanoideae</taxon>
        <taxon>Solaneae</taxon>
        <taxon>Solanum</taxon>
    </lineage>
</organism>
<keyword evidence="9" id="KW-1185">Reference proteome</keyword>
<dbReference type="GO" id="GO:0016702">
    <property type="term" value="F:oxidoreductase activity, acting on single donors with incorporation of molecular oxygen, incorporation of two atoms of oxygen"/>
    <property type="evidence" value="ECO:0007669"/>
    <property type="project" value="UniProtKB-ARBA"/>
</dbReference>
<gene>
    <name evidence="8" type="ORF">H5410_058685</name>
</gene>
<name>A0A9J5WTE8_SOLCO</name>
<keyword evidence="5" id="KW-0223">Dioxygenase</keyword>
<evidence type="ECO:0000256" key="5">
    <source>
        <dbReference type="ARBA" id="ARBA00022964"/>
    </source>
</evidence>
<evidence type="ECO:0000313" key="9">
    <source>
        <dbReference type="Proteomes" id="UP000824120"/>
    </source>
</evidence>
<dbReference type="SUPFAM" id="SSF53213">
    <property type="entry name" value="LigB-like"/>
    <property type="match status" value="1"/>
</dbReference>
<comment type="cofactor">
    <cofactor evidence="1">
        <name>Zn(2+)</name>
        <dbReference type="ChEBI" id="CHEBI:29105"/>
    </cofactor>
</comment>
<dbReference type="InterPro" id="IPR004183">
    <property type="entry name" value="Xdiol_dOase_suB"/>
</dbReference>
<dbReference type="Pfam" id="PF02900">
    <property type="entry name" value="LigB"/>
    <property type="match status" value="1"/>
</dbReference>
<evidence type="ECO:0000256" key="4">
    <source>
        <dbReference type="ARBA" id="ARBA00022833"/>
    </source>
</evidence>
<dbReference type="GO" id="GO:0008198">
    <property type="term" value="F:ferrous iron binding"/>
    <property type="evidence" value="ECO:0007669"/>
    <property type="project" value="InterPro"/>
</dbReference>
<keyword evidence="6" id="KW-0560">Oxidoreductase</keyword>
<dbReference type="OrthoDB" id="7396853at2759"/>
<protein>
    <recommendedName>
        <fullName evidence="7">Extradiol ring-cleavage dioxygenase class III enzyme subunit B domain-containing protein</fullName>
    </recommendedName>
</protein>
<sequence>MGICKTSYPINSPEDLDTKLNIEIEEIEVLKMSCPAFLPVKETFFISHGSPTLSIDESLPARNFLKSFKERFMINQKPNSILVISAHWETSEPTVNSIRGRQDTIHDFYGFPKSMYQLKYPAPGSPELAKRVKDVLMASGFPIVHEDKNRGLDHGAWVPLMLMYPEADIPVCQLSVQPNRDGTYHYNLGKALASLKDEGVLIIGSGSATHNLRALGPSKNVSSWALEFDNWLKDALLSGRYILIIHFLCLIIWHQDVNNYDMKAPHAKVAHPWPEHIYPLHVALGAAGEGVNGELIHHSWDLGALSYASYRIHIGAPTKSRSRTARPIWRWRPQQDFLHTQGSNLRPLVKVKHSH</sequence>
<evidence type="ECO:0000259" key="7">
    <source>
        <dbReference type="Pfam" id="PF02900"/>
    </source>
</evidence>
<proteinExistence type="inferred from homology"/>
<comment type="caution">
    <text evidence="8">The sequence shown here is derived from an EMBL/GenBank/DDBJ whole genome shotgun (WGS) entry which is preliminary data.</text>
</comment>
<evidence type="ECO:0000256" key="3">
    <source>
        <dbReference type="ARBA" id="ARBA00022723"/>
    </source>
</evidence>
<dbReference type="CDD" id="cd07363">
    <property type="entry name" value="45_DOPA_Dioxygenase"/>
    <property type="match status" value="1"/>
</dbReference>
<dbReference type="AlphaFoldDB" id="A0A9J5WTE8"/>
<comment type="similarity">
    <text evidence="2">Belongs to the DODA-type extradiol aromatic ring-opening dioxygenase family.</text>
</comment>
<dbReference type="PANTHER" id="PTHR30096">
    <property type="entry name" value="4,5-DOPA DIOXYGENASE EXTRADIOL-LIKE PROTEIN"/>
    <property type="match status" value="1"/>
</dbReference>
<feature type="domain" description="Extradiol ring-cleavage dioxygenase class III enzyme subunit B" evidence="7">
    <location>
        <begin position="43"/>
        <end position="310"/>
    </location>
</feature>
<dbReference type="EMBL" id="JACXVP010000011">
    <property type="protein sequence ID" value="KAG5578551.1"/>
    <property type="molecule type" value="Genomic_DNA"/>
</dbReference>
<dbReference type="GO" id="GO:0008270">
    <property type="term" value="F:zinc ion binding"/>
    <property type="evidence" value="ECO:0007669"/>
    <property type="project" value="InterPro"/>
</dbReference>
<dbReference type="Proteomes" id="UP000824120">
    <property type="component" value="Chromosome 11"/>
</dbReference>
<dbReference type="InterPro" id="IPR014436">
    <property type="entry name" value="Extradiol_dOase_DODA"/>
</dbReference>
<dbReference type="Gene3D" id="3.40.830.10">
    <property type="entry name" value="LigB-like"/>
    <property type="match status" value="1"/>
</dbReference>
<keyword evidence="4" id="KW-0862">Zinc</keyword>
<evidence type="ECO:0000256" key="1">
    <source>
        <dbReference type="ARBA" id="ARBA00001947"/>
    </source>
</evidence>
<reference evidence="8 9" key="1">
    <citation type="submission" date="2020-09" db="EMBL/GenBank/DDBJ databases">
        <title>De no assembly of potato wild relative species, Solanum commersonii.</title>
        <authorList>
            <person name="Cho K."/>
        </authorList>
    </citation>
    <scope>NUCLEOTIDE SEQUENCE [LARGE SCALE GENOMIC DNA]</scope>
    <source>
        <strain evidence="8">LZ3.2</strain>
        <tissue evidence="8">Leaf</tissue>
    </source>
</reference>
<keyword evidence="3" id="KW-0479">Metal-binding</keyword>
<evidence type="ECO:0000256" key="2">
    <source>
        <dbReference type="ARBA" id="ARBA00007581"/>
    </source>
</evidence>
<evidence type="ECO:0000256" key="6">
    <source>
        <dbReference type="ARBA" id="ARBA00023002"/>
    </source>
</evidence>
<evidence type="ECO:0000313" key="8">
    <source>
        <dbReference type="EMBL" id="KAG5578551.1"/>
    </source>
</evidence>
<dbReference type="PANTHER" id="PTHR30096:SF0">
    <property type="entry name" value="4,5-DOPA DIOXYGENASE EXTRADIOL-LIKE PROTEIN"/>
    <property type="match status" value="1"/>
</dbReference>